<gene>
    <name evidence="1" type="ORF">LSAA_5370</name>
</gene>
<accession>A0A7R8CIT7</accession>
<name>A0A7R8CIT7_LEPSM</name>
<dbReference type="EMBL" id="HG994593">
    <property type="protein sequence ID" value="CAF2836210.1"/>
    <property type="molecule type" value="Genomic_DNA"/>
</dbReference>
<organism evidence="1 2">
    <name type="scientific">Lepeophtheirus salmonis</name>
    <name type="common">Salmon louse</name>
    <name type="synonym">Caligus salmonis</name>
    <dbReference type="NCBI Taxonomy" id="72036"/>
    <lineage>
        <taxon>Eukaryota</taxon>
        <taxon>Metazoa</taxon>
        <taxon>Ecdysozoa</taxon>
        <taxon>Arthropoda</taxon>
        <taxon>Crustacea</taxon>
        <taxon>Multicrustacea</taxon>
        <taxon>Hexanauplia</taxon>
        <taxon>Copepoda</taxon>
        <taxon>Siphonostomatoida</taxon>
        <taxon>Caligidae</taxon>
        <taxon>Lepeophtheirus</taxon>
    </lineage>
</organism>
<evidence type="ECO:0000313" key="1">
    <source>
        <dbReference type="EMBL" id="CAF2836210.1"/>
    </source>
</evidence>
<dbReference type="AlphaFoldDB" id="A0A7R8CIT7"/>
<dbReference type="OrthoDB" id="6147983at2759"/>
<sequence length="127" mass="15246">MMSFNRATDLDIEHLIKTIKAYPATWNNNTLEHKNRIKRCEAWTEIAGMKKLLMITHTMIANIELHDYNENSSEDILEHIKEEEIEWIDNDDIIEVNEEIKEEKDIFRNFELRKSDKFFFKRLGVGF</sequence>
<keyword evidence="2" id="KW-1185">Reference proteome</keyword>
<protein>
    <submittedName>
        <fullName evidence="1">(salmon louse) hypothetical protein</fullName>
    </submittedName>
</protein>
<reference evidence="1" key="1">
    <citation type="submission" date="2021-02" db="EMBL/GenBank/DDBJ databases">
        <authorList>
            <person name="Bekaert M."/>
        </authorList>
    </citation>
    <scope>NUCLEOTIDE SEQUENCE</scope>
    <source>
        <strain evidence="1">IoA-00</strain>
    </source>
</reference>
<evidence type="ECO:0000313" key="2">
    <source>
        <dbReference type="Proteomes" id="UP000675881"/>
    </source>
</evidence>
<proteinExistence type="predicted"/>
<dbReference type="Proteomes" id="UP000675881">
    <property type="component" value="Chromosome 14"/>
</dbReference>